<dbReference type="RefSeq" id="WP_189129136.1">
    <property type="nucleotide sequence ID" value="NZ_BMNH01000051.1"/>
</dbReference>
<dbReference type="AlphaFoldDB" id="A0A917ZJS9"/>
<dbReference type="InterPro" id="IPR009045">
    <property type="entry name" value="Zn_M74/Hedgehog-like"/>
</dbReference>
<sequence length="422" mass="46005">MAEQLLSDVEHRVTEEAFRRGATVDEIVALLVSRRVVPTGAAGQLGGGVPVGDADARTVAVLPARDPGAPLPDPRPGVEAAYATLLAETDAEFATLPDLARRGFRPLKDEPFGSDLEKYRFMRAVYHREGWRCPHTAIFAHIVPATFFGRPVAGGVHSTMLPLLARVEAFVRRLNPAAARQMSGETFSVGGFVPRHVAGSDELSNHAFGLALDIDPDWNPMLKGNVVLVAFRRATGVDFGQWLYAASSVDALAEVYKRVAAASERLKVWLRRLLPAYHDEEIMRADLDRALKKASTRAAARAKLKELDEQVSGDPDRAALKVLVDAYGITRVRGWADHGVITIPAAVVHAWEGAHPLCRWGGNYQHSKDMMHLEVLARSALSRARTARVRDLADLARGEPPARPACAPITWSDQAVLGANRR</sequence>
<organism evidence="1 2">
    <name type="scientific">Nonomuraea cavernae</name>
    <dbReference type="NCBI Taxonomy" id="2045107"/>
    <lineage>
        <taxon>Bacteria</taxon>
        <taxon>Bacillati</taxon>
        <taxon>Actinomycetota</taxon>
        <taxon>Actinomycetes</taxon>
        <taxon>Streptosporangiales</taxon>
        <taxon>Streptosporangiaceae</taxon>
        <taxon>Nonomuraea</taxon>
    </lineage>
</organism>
<comment type="caution">
    <text evidence="1">The sequence shown here is derived from an EMBL/GenBank/DDBJ whole genome shotgun (WGS) entry which is preliminary data.</text>
</comment>
<gene>
    <name evidence="1" type="ORF">GCM10012289_76420</name>
</gene>
<proteinExistence type="predicted"/>
<dbReference type="EMBL" id="BMNH01000051">
    <property type="protein sequence ID" value="GGO83289.1"/>
    <property type="molecule type" value="Genomic_DNA"/>
</dbReference>
<name>A0A917ZJS9_9ACTN</name>
<evidence type="ECO:0000313" key="2">
    <source>
        <dbReference type="Proteomes" id="UP000646523"/>
    </source>
</evidence>
<reference evidence="1" key="2">
    <citation type="submission" date="2020-09" db="EMBL/GenBank/DDBJ databases">
        <authorList>
            <person name="Sun Q."/>
            <person name="Zhou Y."/>
        </authorList>
    </citation>
    <scope>NUCLEOTIDE SEQUENCE</scope>
    <source>
        <strain evidence="1">CGMCC 4.7368</strain>
    </source>
</reference>
<dbReference type="SUPFAM" id="SSF55166">
    <property type="entry name" value="Hedgehog/DD-peptidase"/>
    <property type="match status" value="1"/>
</dbReference>
<keyword evidence="2" id="KW-1185">Reference proteome</keyword>
<protein>
    <submittedName>
        <fullName evidence="1">Uncharacterized protein</fullName>
    </submittedName>
</protein>
<evidence type="ECO:0000313" key="1">
    <source>
        <dbReference type="EMBL" id="GGO83289.1"/>
    </source>
</evidence>
<accession>A0A917ZJS9</accession>
<dbReference type="Proteomes" id="UP000646523">
    <property type="component" value="Unassembled WGS sequence"/>
</dbReference>
<reference evidence="1" key="1">
    <citation type="journal article" date="2014" name="Int. J. Syst. Evol. Microbiol.">
        <title>Complete genome sequence of Corynebacterium casei LMG S-19264T (=DSM 44701T), isolated from a smear-ripened cheese.</title>
        <authorList>
            <consortium name="US DOE Joint Genome Institute (JGI-PGF)"/>
            <person name="Walter F."/>
            <person name="Albersmeier A."/>
            <person name="Kalinowski J."/>
            <person name="Ruckert C."/>
        </authorList>
    </citation>
    <scope>NUCLEOTIDE SEQUENCE</scope>
    <source>
        <strain evidence="1">CGMCC 4.7368</strain>
    </source>
</reference>